<keyword evidence="3" id="KW-1185">Reference proteome</keyword>
<reference evidence="3" key="1">
    <citation type="submission" date="2006-01" db="EMBL/GenBank/DDBJ databases">
        <title>Complete sequence of Novosphingobium aromaticivorans DSM 12444.</title>
        <authorList>
            <consortium name="US DOE Joint Genome Institute"/>
            <person name="Copeland A."/>
            <person name="Lucas S."/>
            <person name="Lapidus A."/>
            <person name="Barry K."/>
            <person name="Detter J.C."/>
            <person name="Glavina T."/>
            <person name="Hammon N."/>
            <person name="Israni S."/>
            <person name="Pitluck S."/>
            <person name="Chain P."/>
            <person name="Malfatti S."/>
            <person name="Shin M."/>
            <person name="Vergez L."/>
            <person name="Schmutz J."/>
            <person name="Larimer F."/>
            <person name="Land M."/>
            <person name="Kyrpides N."/>
            <person name="Ivanova N."/>
            <person name="Fredrickson J."/>
            <person name="Balkwill D."/>
            <person name="Romine M.F."/>
            <person name="Richardson P."/>
        </authorList>
    </citation>
    <scope>NUCLEOTIDE SEQUENCE [LARGE SCALE GENOMIC DNA]</scope>
    <source>
        <strain evidence="3">ATCC 700278 / DSM 12444 / CCUG 56034 / CIP 105152 / NBRC 16084 / F199</strain>
    </source>
</reference>
<dbReference type="HOGENOM" id="CLU_1516392_0_0_5"/>
<organism evidence="2 3">
    <name type="scientific">Novosphingobium aromaticivorans (strain ATCC 700278 / DSM 12444 / CCUG 56034 / CIP 105152 / NBRC 16084 / F199)</name>
    <dbReference type="NCBI Taxonomy" id="279238"/>
    <lineage>
        <taxon>Bacteria</taxon>
        <taxon>Pseudomonadati</taxon>
        <taxon>Pseudomonadota</taxon>
        <taxon>Alphaproteobacteria</taxon>
        <taxon>Sphingomonadales</taxon>
        <taxon>Sphingomonadaceae</taxon>
        <taxon>Novosphingobium</taxon>
    </lineage>
</organism>
<dbReference type="EMBL" id="CP000248">
    <property type="protein sequence ID" value="ABD25216.1"/>
    <property type="molecule type" value="Genomic_DNA"/>
</dbReference>
<evidence type="ECO:0000256" key="1">
    <source>
        <dbReference type="SAM" id="SignalP"/>
    </source>
</evidence>
<dbReference type="STRING" id="279238.Saro_0770"/>
<keyword evidence="1" id="KW-0732">Signal</keyword>
<proteinExistence type="predicted"/>
<sequence>MRKSLSIIVPLVMLASPATAQDATGTVDISGTVAGRCLFTTDNATITLGELALPGTDANAGKLKASVIDGRNATLVGWCNNAASTMEVEATKLVNSANAATGFTNSIDYLATASANAVDASDTTTVAGAGDPADVGMFTGDILVTLSQASTDGGLLVAGDYTGQVTVTLKPNFTPAL</sequence>
<evidence type="ECO:0000313" key="2">
    <source>
        <dbReference type="EMBL" id="ABD25216.1"/>
    </source>
</evidence>
<feature type="signal peptide" evidence="1">
    <location>
        <begin position="1"/>
        <end position="20"/>
    </location>
</feature>
<dbReference type="eggNOG" id="ENOG5031BQK">
    <property type="taxonomic scope" value="Bacteria"/>
</dbReference>
<gene>
    <name evidence="2" type="ordered locus">Saro_0770</name>
</gene>
<name>Q2GAA7_NOVAD</name>
<dbReference type="AlphaFoldDB" id="Q2GAA7"/>
<dbReference type="KEGG" id="nar:Saro_0770"/>
<dbReference type="RefSeq" id="WP_011444430.1">
    <property type="nucleotide sequence ID" value="NC_007794.1"/>
</dbReference>
<protein>
    <recommendedName>
        <fullName evidence="4">Spore coat protein U domain-containing protein</fullName>
    </recommendedName>
</protein>
<evidence type="ECO:0000313" key="3">
    <source>
        <dbReference type="Proteomes" id="UP000009134"/>
    </source>
</evidence>
<accession>Q2GAA7</accession>
<dbReference type="Proteomes" id="UP000009134">
    <property type="component" value="Chromosome"/>
</dbReference>
<feature type="chain" id="PRO_5004208132" description="Spore coat protein U domain-containing protein" evidence="1">
    <location>
        <begin position="21"/>
        <end position="177"/>
    </location>
</feature>
<evidence type="ECO:0008006" key="4">
    <source>
        <dbReference type="Google" id="ProtNLM"/>
    </source>
</evidence>